<keyword evidence="16 24" id="KW-0443">Lipid metabolism</keyword>
<feature type="transmembrane region" description="Helical" evidence="24">
    <location>
        <begin position="60"/>
        <end position="80"/>
    </location>
</feature>
<keyword evidence="12 24" id="KW-0418">Kinase</keyword>
<evidence type="ECO:0000256" key="21">
    <source>
        <dbReference type="PIRSR" id="PIRSR600829-2"/>
    </source>
</evidence>
<dbReference type="HOGENOM" id="CLU_112343_3_1_6"/>
<feature type="binding site" evidence="21">
    <location>
        <position position="70"/>
    </location>
    <ligand>
        <name>substrate</name>
    </ligand>
</feature>
<keyword evidence="9 24" id="KW-0812">Transmembrane</keyword>
<keyword evidence="13 22" id="KW-0067">ATP-binding</keyword>
<evidence type="ECO:0000256" key="14">
    <source>
        <dbReference type="ARBA" id="ARBA00022842"/>
    </source>
</evidence>
<dbReference type="eggNOG" id="COG0818">
    <property type="taxonomic scope" value="Bacteria"/>
</dbReference>
<feature type="binding site" evidence="21">
    <location>
        <begin position="14"/>
        <end position="19"/>
    </location>
    <ligand>
        <name>substrate</name>
    </ligand>
</feature>
<feature type="active site" description="Proton acceptor" evidence="20">
    <location>
        <position position="70"/>
    </location>
</feature>
<comment type="catalytic activity">
    <reaction evidence="24">
        <text>a 1,2-diacyl-sn-glycerol + ATP = a 1,2-diacyl-sn-glycero-3-phosphate + ADP + H(+)</text>
        <dbReference type="Rhea" id="RHEA:10272"/>
        <dbReference type="ChEBI" id="CHEBI:15378"/>
        <dbReference type="ChEBI" id="CHEBI:17815"/>
        <dbReference type="ChEBI" id="CHEBI:30616"/>
        <dbReference type="ChEBI" id="CHEBI:58608"/>
        <dbReference type="ChEBI" id="CHEBI:456216"/>
        <dbReference type="EC" id="2.7.1.107"/>
    </reaction>
</comment>
<keyword evidence="7 24" id="KW-0997">Cell inner membrane</keyword>
<dbReference type="GO" id="GO:0005524">
    <property type="term" value="F:ATP binding"/>
    <property type="evidence" value="ECO:0007669"/>
    <property type="project" value="UniProtKB-KW"/>
</dbReference>
<evidence type="ECO:0000256" key="1">
    <source>
        <dbReference type="ARBA" id="ARBA00004429"/>
    </source>
</evidence>
<dbReference type="Gene3D" id="1.10.287.3610">
    <property type="match status" value="1"/>
</dbReference>
<dbReference type="GO" id="GO:0005886">
    <property type="term" value="C:plasma membrane"/>
    <property type="evidence" value="ECO:0007669"/>
    <property type="project" value="UniProtKB-SubCell"/>
</dbReference>
<keyword evidence="18" id="KW-0594">Phospholipid biosynthesis</keyword>
<keyword evidence="26" id="KW-1185">Reference proteome</keyword>
<evidence type="ECO:0000256" key="5">
    <source>
        <dbReference type="ARBA" id="ARBA00022475"/>
    </source>
</evidence>
<feature type="binding site" evidence="21">
    <location>
        <begin position="31"/>
        <end position="35"/>
    </location>
    <ligand>
        <name>substrate</name>
    </ligand>
</feature>
<evidence type="ECO:0000256" key="7">
    <source>
        <dbReference type="ARBA" id="ARBA00022519"/>
    </source>
</evidence>
<dbReference type="CDD" id="cd14264">
    <property type="entry name" value="DAGK_IM"/>
    <property type="match status" value="1"/>
</dbReference>
<keyword evidence="10 23" id="KW-0479">Metal-binding</keyword>
<dbReference type="KEGG" id="hna:Hneap_1251"/>
<evidence type="ECO:0000256" key="6">
    <source>
        <dbReference type="ARBA" id="ARBA00022516"/>
    </source>
</evidence>
<keyword evidence="5" id="KW-1003">Cell membrane</keyword>
<feature type="binding site" evidence="21">
    <location>
        <position position="99"/>
    </location>
    <ligand>
        <name>substrate</name>
    </ligand>
</feature>
<evidence type="ECO:0000256" key="22">
    <source>
        <dbReference type="PIRSR" id="PIRSR600829-3"/>
    </source>
</evidence>
<proteinExistence type="inferred from homology"/>
<dbReference type="AlphaFoldDB" id="D0L064"/>
<dbReference type="Proteomes" id="UP000009102">
    <property type="component" value="Chromosome"/>
</dbReference>
<evidence type="ECO:0000313" key="25">
    <source>
        <dbReference type="EMBL" id="ACX96087.1"/>
    </source>
</evidence>
<dbReference type="InterPro" id="IPR036945">
    <property type="entry name" value="DAGK_sf"/>
</dbReference>
<feature type="binding site" evidence="22">
    <location>
        <position position="29"/>
    </location>
    <ligand>
        <name>ATP</name>
        <dbReference type="ChEBI" id="CHEBI:30616"/>
    </ligand>
</feature>
<keyword evidence="14 23" id="KW-0460">Magnesium</keyword>
<accession>D0L064</accession>
<keyword evidence="6" id="KW-0444">Lipid biosynthesis</keyword>
<dbReference type="PANTHER" id="PTHR34299">
    <property type="entry name" value="DIACYLGLYCEROL KINASE"/>
    <property type="match status" value="1"/>
</dbReference>
<evidence type="ECO:0000256" key="2">
    <source>
        <dbReference type="ARBA" id="ARBA00005967"/>
    </source>
</evidence>
<feature type="binding site" evidence="21">
    <location>
        <position position="56"/>
    </location>
    <ligand>
        <name>substrate</name>
    </ligand>
</feature>
<dbReference type="RefSeq" id="WP_012824121.1">
    <property type="nucleotide sequence ID" value="NC_013422.1"/>
</dbReference>
<dbReference type="PANTHER" id="PTHR34299:SF1">
    <property type="entry name" value="DIACYLGLYCEROL KINASE"/>
    <property type="match status" value="1"/>
</dbReference>
<feature type="binding site" evidence="22">
    <location>
        <position position="77"/>
    </location>
    <ligand>
        <name>ATP</name>
        <dbReference type="ChEBI" id="CHEBI:30616"/>
    </ligand>
</feature>
<evidence type="ECO:0000256" key="8">
    <source>
        <dbReference type="ARBA" id="ARBA00022679"/>
    </source>
</evidence>
<sequence>MASENLGIKRIMLAAKYSWQGFRVAYRKEEAFRQEIWLAMFAIPLGLYLGQTGIERGMLVGSILLILIVELLNTGIENVVDRVGLDPHKLSGRAKDMGSAAVFLSIVMAAVIWALILWPQLVGH</sequence>
<evidence type="ECO:0000256" key="10">
    <source>
        <dbReference type="ARBA" id="ARBA00022723"/>
    </source>
</evidence>
<reference evidence="25 26" key="1">
    <citation type="submission" date="2009-10" db="EMBL/GenBank/DDBJ databases">
        <title>Complete sequence of Halothiobacillus neapolitanus c2.</title>
        <authorList>
            <consortium name="US DOE Joint Genome Institute"/>
            <person name="Lucas S."/>
            <person name="Copeland A."/>
            <person name="Lapidus A."/>
            <person name="Glavina del Rio T."/>
            <person name="Tice H."/>
            <person name="Bruce D."/>
            <person name="Goodwin L."/>
            <person name="Pitluck S."/>
            <person name="Davenport K."/>
            <person name="Brettin T."/>
            <person name="Detter J.C."/>
            <person name="Han C."/>
            <person name="Tapia R."/>
            <person name="Larimer F."/>
            <person name="Land M."/>
            <person name="Hauser L."/>
            <person name="Kyrpides N."/>
            <person name="Mikhailova N."/>
            <person name="Kerfeld C."/>
            <person name="Cannon G."/>
            <person name="Heinhort S."/>
        </authorList>
    </citation>
    <scope>NUCLEOTIDE SEQUENCE [LARGE SCALE GENOMIC DNA]</scope>
    <source>
        <strain evidence="26">ATCC 23641 / c2</strain>
    </source>
</reference>
<name>D0L064_HALNC</name>
<dbReference type="EMBL" id="CP001801">
    <property type="protein sequence ID" value="ACX96087.1"/>
    <property type="molecule type" value="Genomic_DNA"/>
</dbReference>
<dbReference type="InterPro" id="IPR033718">
    <property type="entry name" value="DAGK_prok"/>
</dbReference>
<evidence type="ECO:0000256" key="11">
    <source>
        <dbReference type="ARBA" id="ARBA00022741"/>
    </source>
</evidence>
<evidence type="ECO:0000256" key="20">
    <source>
        <dbReference type="PIRSR" id="PIRSR600829-1"/>
    </source>
</evidence>
<dbReference type="EC" id="2.7.1.107" evidence="3 24"/>
<feature type="binding site" evidence="23">
    <location>
        <position position="29"/>
    </location>
    <ligand>
        <name>a divalent metal cation</name>
        <dbReference type="ChEBI" id="CHEBI:60240"/>
    </ligand>
</feature>
<feature type="binding site" evidence="22">
    <location>
        <position position="10"/>
    </location>
    <ligand>
        <name>ATP</name>
        <dbReference type="ChEBI" id="CHEBI:30616"/>
    </ligand>
</feature>
<evidence type="ECO:0000256" key="16">
    <source>
        <dbReference type="ARBA" id="ARBA00023098"/>
    </source>
</evidence>
<dbReference type="OrthoDB" id="9796011at2"/>
<evidence type="ECO:0000256" key="3">
    <source>
        <dbReference type="ARBA" id="ARBA00012133"/>
    </source>
</evidence>
<evidence type="ECO:0000256" key="19">
    <source>
        <dbReference type="ARBA" id="ARBA00023264"/>
    </source>
</evidence>
<dbReference type="STRING" id="555778.Hneap_1251"/>
<dbReference type="Pfam" id="PF01219">
    <property type="entry name" value="DAGK_prokar"/>
    <property type="match status" value="1"/>
</dbReference>
<evidence type="ECO:0000313" key="26">
    <source>
        <dbReference type="Proteomes" id="UP000009102"/>
    </source>
</evidence>
<dbReference type="GO" id="GO:0006654">
    <property type="term" value="P:phosphatidic acid biosynthetic process"/>
    <property type="evidence" value="ECO:0007669"/>
    <property type="project" value="InterPro"/>
</dbReference>
<feature type="binding site" evidence="21">
    <location>
        <begin position="113"/>
        <end position="118"/>
    </location>
    <ligand>
        <name>substrate</name>
    </ligand>
</feature>
<feature type="transmembrane region" description="Helical" evidence="24">
    <location>
        <begin position="36"/>
        <end position="54"/>
    </location>
</feature>
<feature type="binding site" evidence="21">
    <location>
        <position position="10"/>
    </location>
    <ligand>
        <name>substrate</name>
    </ligand>
</feature>
<dbReference type="GO" id="GO:0004143">
    <property type="term" value="F:ATP-dependent diacylglycerol kinase activity"/>
    <property type="evidence" value="ECO:0007669"/>
    <property type="project" value="UniProtKB-EC"/>
</dbReference>
<comment type="cofactor">
    <cofactor evidence="23">
        <name>Mg(2+)</name>
        <dbReference type="ChEBI" id="CHEBI:18420"/>
    </cofactor>
    <text evidence="23">Mn(2+), Zn(2+), Cd(2+) and Co(2+) support activity to lesser extents.</text>
</comment>
<evidence type="ECO:0000256" key="9">
    <source>
        <dbReference type="ARBA" id="ARBA00022692"/>
    </source>
</evidence>
<comment type="function">
    <text evidence="24">Catalyzes the ATP-dependent phosphorylation of sn-l,2-diacylglycerol (DAG) to phosphatidic acid. Involved in the recycling of diacylglycerol produced as a by-product during membrane-derived oligosaccharide (MDO) biosynthesis.</text>
</comment>
<evidence type="ECO:0000256" key="24">
    <source>
        <dbReference type="RuleBase" id="RU363065"/>
    </source>
</evidence>
<evidence type="ECO:0000256" key="17">
    <source>
        <dbReference type="ARBA" id="ARBA00023136"/>
    </source>
</evidence>
<keyword evidence="8 24" id="KW-0808">Transferase</keyword>
<dbReference type="InterPro" id="IPR000829">
    <property type="entry name" value="DAGK"/>
</dbReference>
<evidence type="ECO:0000256" key="23">
    <source>
        <dbReference type="PIRSR" id="PIRSR600829-4"/>
    </source>
</evidence>
<protein>
    <recommendedName>
        <fullName evidence="4 24">Diacylglycerol kinase</fullName>
        <ecNumber evidence="3 24">2.7.1.107</ecNumber>
    </recommendedName>
</protein>
<evidence type="ECO:0000256" key="12">
    <source>
        <dbReference type="ARBA" id="ARBA00022777"/>
    </source>
</evidence>
<comment type="similarity">
    <text evidence="2 24">Belongs to the bacterial diacylglycerol kinase family.</text>
</comment>
<evidence type="ECO:0000256" key="18">
    <source>
        <dbReference type="ARBA" id="ARBA00023209"/>
    </source>
</evidence>
<feature type="binding site" evidence="22">
    <location>
        <position position="17"/>
    </location>
    <ligand>
        <name>ATP</name>
        <dbReference type="ChEBI" id="CHEBI:30616"/>
    </ligand>
</feature>
<feature type="binding site" evidence="22">
    <location>
        <begin position="95"/>
        <end position="96"/>
    </location>
    <ligand>
        <name>ATP</name>
        <dbReference type="ChEBI" id="CHEBI:30616"/>
    </ligand>
</feature>
<organism evidence="25 26">
    <name type="scientific">Halothiobacillus neapolitanus (strain ATCC 23641 / DSM 15147 / CIP 104769 / NCIMB 8539 / c2)</name>
    <name type="common">Thiobacillus neapolitanus</name>
    <dbReference type="NCBI Taxonomy" id="555778"/>
    <lineage>
        <taxon>Bacteria</taxon>
        <taxon>Pseudomonadati</taxon>
        <taxon>Pseudomonadota</taxon>
        <taxon>Gammaproteobacteria</taxon>
        <taxon>Chromatiales</taxon>
        <taxon>Halothiobacillaceae</taxon>
        <taxon>Halothiobacillus</taxon>
    </lineage>
</organism>
<evidence type="ECO:0000256" key="4">
    <source>
        <dbReference type="ARBA" id="ARBA00017575"/>
    </source>
</evidence>
<comment type="subcellular location">
    <subcellularLocation>
        <location evidence="1 24">Cell inner membrane</location>
        <topology evidence="1 24">Multi-pass membrane protein</topology>
    </subcellularLocation>
</comment>
<feature type="transmembrane region" description="Helical" evidence="24">
    <location>
        <begin position="101"/>
        <end position="121"/>
    </location>
</feature>
<keyword evidence="19 24" id="KW-1208">Phospholipid metabolism</keyword>
<keyword evidence="15 24" id="KW-1133">Transmembrane helix</keyword>
<evidence type="ECO:0000256" key="13">
    <source>
        <dbReference type="ARBA" id="ARBA00022840"/>
    </source>
</evidence>
<gene>
    <name evidence="25" type="ordered locus">Hneap_1251</name>
</gene>
<evidence type="ECO:0000256" key="15">
    <source>
        <dbReference type="ARBA" id="ARBA00022989"/>
    </source>
</evidence>
<keyword evidence="17 24" id="KW-0472">Membrane</keyword>
<feature type="binding site" evidence="23">
    <location>
        <position position="77"/>
    </location>
    <ligand>
        <name>a divalent metal cation</name>
        <dbReference type="ChEBI" id="CHEBI:60240"/>
    </ligand>
</feature>
<dbReference type="GO" id="GO:0046872">
    <property type="term" value="F:metal ion binding"/>
    <property type="evidence" value="ECO:0007669"/>
    <property type="project" value="UniProtKB-KW"/>
</dbReference>
<keyword evidence="11 22" id="KW-0547">Nucleotide-binding</keyword>